<protein>
    <submittedName>
        <fullName evidence="1">Uncharacterized protein</fullName>
    </submittedName>
</protein>
<proteinExistence type="predicted"/>
<dbReference type="Proteomes" id="UP000680865">
    <property type="component" value="Unassembled WGS sequence"/>
</dbReference>
<reference evidence="1" key="1">
    <citation type="submission" date="2021-03" db="EMBL/GenBank/DDBJ databases">
        <title>Whole genome shotgun sequence of Actinoplanes consettensis NBRC 14913.</title>
        <authorList>
            <person name="Komaki H."/>
            <person name="Tamura T."/>
        </authorList>
    </citation>
    <scope>NUCLEOTIDE SEQUENCE</scope>
    <source>
        <strain evidence="1">NBRC 14913</strain>
    </source>
</reference>
<gene>
    <name evidence="1" type="ORF">Aco04nite_57250</name>
</gene>
<dbReference type="EMBL" id="BOQP01000032">
    <property type="protein sequence ID" value="GIM77813.1"/>
    <property type="molecule type" value="Genomic_DNA"/>
</dbReference>
<dbReference type="AlphaFoldDB" id="A0A919SVI7"/>
<keyword evidence="2" id="KW-1185">Reference proteome</keyword>
<evidence type="ECO:0000313" key="1">
    <source>
        <dbReference type="EMBL" id="GIM77813.1"/>
    </source>
</evidence>
<name>A0A919SVI7_9ACTN</name>
<comment type="caution">
    <text evidence="1">The sequence shown here is derived from an EMBL/GenBank/DDBJ whole genome shotgun (WGS) entry which is preliminary data.</text>
</comment>
<sequence length="175" mass="19444">MDPRRHHSWLHPHLGTTTLHSPTPEAYLAALRHVARTLDEDPAWRLWWQAAGIPHCELGIVAENHLDHRRPSADIRKIKGNLHANFTCAAPAATARPAALLPLAIHEVTGIFEVIREAIGLPPLPPAPPLPALPEHLTDLQVTHRTLPPDQGPLEPQGYLTLTQIQEFFTDDPTR</sequence>
<accession>A0A919SVI7</accession>
<evidence type="ECO:0000313" key="2">
    <source>
        <dbReference type="Proteomes" id="UP000680865"/>
    </source>
</evidence>
<dbReference type="RefSeq" id="WP_213000332.1">
    <property type="nucleotide sequence ID" value="NZ_BAAATW010000022.1"/>
</dbReference>
<organism evidence="1 2">
    <name type="scientific">Winogradskya consettensis</name>
    <dbReference type="NCBI Taxonomy" id="113560"/>
    <lineage>
        <taxon>Bacteria</taxon>
        <taxon>Bacillati</taxon>
        <taxon>Actinomycetota</taxon>
        <taxon>Actinomycetes</taxon>
        <taxon>Micromonosporales</taxon>
        <taxon>Micromonosporaceae</taxon>
        <taxon>Winogradskya</taxon>
    </lineage>
</organism>